<keyword evidence="5 11" id="KW-0808">Transferase</keyword>
<accession>A0A023X476</accession>
<dbReference type="EMBL" id="CP007514">
    <property type="protein sequence ID" value="AHY47001.1"/>
    <property type="molecule type" value="Genomic_DNA"/>
</dbReference>
<feature type="transmembrane region" description="Helical" evidence="9">
    <location>
        <begin position="70"/>
        <end position="95"/>
    </location>
</feature>
<evidence type="ECO:0000256" key="2">
    <source>
        <dbReference type="ARBA" id="ARBA00004236"/>
    </source>
</evidence>
<evidence type="ECO:0000256" key="4">
    <source>
        <dbReference type="ARBA" id="ARBA00022475"/>
    </source>
</evidence>
<proteinExistence type="inferred from homology"/>
<keyword evidence="8 9" id="KW-0472">Membrane</keyword>
<comment type="subcellular location">
    <subcellularLocation>
        <location evidence="2">Cell membrane</location>
    </subcellularLocation>
    <subcellularLocation>
        <location evidence="1">Membrane</location>
        <topology evidence="1">Multi-pass membrane protein</topology>
    </subcellularLocation>
</comment>
<dbReference type="Pfam" id="PF02397">
    <property type="entry name" value="Bac_transf"/>
    <property type="match status" value="1"/>
</dbReference>
<name>A0A023X476_RUBRA</name>
<sequence>MQRADTARLQSSEEPSLKARTSPVRWSSFRARVAVAALLASDIAAALLAWALSYAVFWGLGAGGESIQDAFLHTVLPSVVVWVVLRGSLGLYPGYGYDSVERLRRHFYSVLTAGAVLAVILLGFGVDSSTSRLTIFGAFVGILFLTLVFRKVTMVLLNRAGMWGRRVVVVSYRDTGVQFVEMLRREWGVGYNPVALFDSGLVPAGSSFEETPYSKTVSDVIRFSKKNGVDTAIFATPYTRREQLASMVSQTSESLRYVLIVPNLGGVTTSGVKARDLSGTFALEVKHNLLDPWARRLKRAIDLSGALVGGLAISPLLILIMVLIKLDSRGSVLYGHRRLGSANEHFFCLKFRTMRQDADVVLAKYLEGDPALREEWERNHKLRDDPRVTRVGRILRKTSLDELPQLWNVLRGEMSLIGPRPIVDDEIPRYKEGYELYKRIRPGMSGFWQVSGRSDTDYDERVEMDSYYVRNWSVWLDIVILMRTVSIVLRGRGAY</sequence>
<dbReference type="InterPro" id="IPR003362">
    <property type="entry name" value="Bact_transf"/>
</dbReference>
<reference evidence="12" key="2">
    <citation type="submission" date="2023-11" db="EMBL/GenBank/DDBJ databases">
        <title>MicrobeMod: A computational toolkit for identifying prokaryotic methylation and restriction-modification with nanopore sequencing.</title>
        <authorList>
            <person name="Crits-Christoph A."/>
            <person name="Kang S.C."/>
            <person name="Lee H."/>
            <person name="Ostrov N."/>
        </authorList>
    </citation>
    <scope>NUCLEOTIDE SEQUENCE</scope>
    <source>
        <strain evidence="12">ATCC 51242</strain>
    </source>
</reference>
<feature type="transmembrane region" description="Helical" evidence="9">
    <location>
        <begin position="33"/>
        <end position="58"/>
    </location>
</feature>
<dbReference type="Proteomes" id="UP000025229">
    <property type="component" value="Chromosome"/>
</dbReference>
<evidence type="ECO:0000313" key="12">
    <source>
        <dbReference type="EMBL" id="MDX5894407.1"/>
    </source>
</evidence>
<dbReference type="GO" id="GO:0016780">
    <property type="term" value="F:phosphotransferase activity, for other substituted phosphate groups"/>
    <property type="evidence" value="ECO:0007669"/>
    <property type="project" value="TreeGrafter"/>
</dbReference>
<dbReference type="Proteomes" id="UP001281130">
    <property type="component" value="Unassembled WGS sequence"/>
</dbReference>
<reference evidence="11 13" key="1">
    <citation type="submission" date="2014-03" db="EMBL/GenBank/DDBJ databases">
        <title>Complete genome sequence of the Radio-Resistant Rubrobacter radiotolerans RSPS-4.</title>
        <authorList>
            <person name="Egas C.C."/>
            <person name="Barroso C.C."/>
            <person name="Froufe H.J.C."/>
            <person name="Pacheco J.J."/>
            <person name="Albuquerque L.L."/>
            <person name="da Costa M.M.S."/>
        </authorList>
    </citation>
    <scope>NUCLEOTIDE SEQUENCE [LARGE SCALE GENOMIC DNA]</scope>
    <source>
        <strain evidence="11 13">RSPS-4</strain>
    </source>
</reference>
<evidence type="ECO:0000256" key="5">
    <source>
        <dbReference type="ARBA" id="ARBA00022679"/>
    </source>
</evidence>
<dbReference type="NCBIfam" id="TIGR03022">
    <property type="entry name" value="WbaP_sugtrans"/>
    <property type="match status" value="1"/>
</dbReference>
<dbReference type="PANTHER" id="PTHR30576:SF4">
    <property type="entry name" value="UNDECAPRENYL-PHOSPHATE GALACTOSE PHOSPHOTRANSFERASE"/>
    <property type="match status" value="1"/>
</dbReference>
<feature type="transmembrane region" description="Helical" evidence="9">
    <location>
        <begin position="107"/>
        <end position="126"/>
    </location>
</feature>
<dbReference type="InterPro" id="IPR017475">
    <property type="entry name" value="EPS_sugar_tfrase"/>
</dbReference>
<dbReference type="STRING" id="42256.RradSPS_1718"/>
<dbReference type="EMBL" id="JAWXXX010000001">
    <property type="protein sequence ID" value="MDX5894407.1"/>
    <property type="molecule type" value="Genomic_DNA"/>
</dbReference>
<evidence type="ECO:0000313" key="11">
    <source>
        <dbReference type="EMBL" id="AHY47001.1"/>
    </source>
</evidence>
<evidence type="ECO:0000256" key="3">
    <source>
        <dbReference type="ARBA" id="ARBA00006464"/>
    </source>
</evidence>
<dbReference type="PATRIC" id="fig|42256.3.peg.1741"/>
<keyword evidence="7 9" id="KW-1133">Transmembrane helix</keyword>
<gene>
    <name evidence="12" type="primary">wbaP</name>
    <name evidence="11" type="ORF">RradSPS_1718</name>
    <name evidence="12" type="ORF">SIL72_10255</name>
</gene>
<dbReference type="NCBIfam" id="TIGR03025">
    <property type="entry name" value="EPS_sugtrans"/>
    <property type="match status" value="1"/>
</dbReference>
<dbReference type="eggNOG" id="COG2148">
    <property type="taxonomic scope" value="Bacteria"/>
</dbReference>
<dbReference type="RefSeq" id="WP_159449917.1">
    <property type="nucleotide sequence ID" value="NZ_CP007514.1"/>
</dbReference>
<dbReference type="Gene3D" id="3.40.50.720">
    <property type="entry name" value="NAD(P)-binding Rossmann-like Domain"/>
    <property type="match status" value="1"/>
</dbReference>
<feature type="transmembrane region" description="Helical" evidence="9">
    <location>
        <begin position="303"/>
        <end position="324"/>
    </location>
</feature>
<dbReference type="GO" id="GO:0000271">
    <property type="term" value="P:polysaccharide biosynthetic process"/>
    <property type="evidence" value="ECO:0007669"/>
    <property type="project" value="InterPro"/>
</dbReference>
<protein>
    <submittedName>
        <fullName evidence="11">Undecaprenyl-phosphate galactose phosphotransferase WbaP</fullName>
    </submittedName>
</protein>
<evidence type="ECO:0000256" key="8">
    <source>
        <dbReference type="ARBA" id="ARBA00023136"/>
    </source>
</evidence>
<dbReference type="HOGENOM" id="CLU_024920_3_5_11"/>
<keyword evidence="4" id="KW-1003">Cell membrane</keyword>
<organism evidence="11 13">
    <name type="scientific">Rubrobacter radiotolerans</name>
    <name type="common">Arthrobacter radiotolerans</name>
    <dbReference type="NCBI Taxonomy" id="42256"/>
    <lineage>
        <taxon>Bacteria</taxon>
        <taxon>Bacillati</taxon>
        <taxon>Actinomycetota</taxon>
        <taxon>Rubrobacteria</taxon>
        <taxon>Rubrobacterales</taxon>
        <taxon>Rubrobacteraceae</taxon>
        <taxon>Rubrobacter</taxon>
    </lineage>
</organism>
<evidence type="ECO:0000256" key="6">
    <source>
        <dbReference type="ARBA" id="ARBA00022692"/>
    </source>
</evidence>
<evidence type="ECO:0000256" key="9">
    <source>
        <dbReference type="SAM" id="Phobius"/>
    </source>
</evidence>
<keyword evidence="6 9" id="KW-0812">Transmembrane</keyword>
<feature type="domain" description="Bacterial sugar transferase" evidence="10">
    <location>
        <begin position="298"/>
        <end position="489"/>
    </location>
</feature>
<dbReference type="KEGG" id="rrd:RradSPS_1718"/>
<evidence type="ECO:0000259" key="10">
    <source>
        <dbReference type="Pfam" id="PF02397"/>
    </source>
</evidence>
<dbReference type="PANTHER" id="PTHR30576">
    <property type="entry name" value="COLANIC BIOSYNTHESIS UDP-GLUCOSE LIPID CARRIER TRANSFERASE"/>
    <property type="match status" value="1"/>
</dbReference>
<comment type="similarity">
    <text evidence="3">Belongs to the bacterial sugar transferase family.</text>
</comment>
<feature type="transmembrane region" description="Helical" evidence="9">
    <location>
        <begin position="132"/>
        <end position="149"/>
    </location>
</feature>
<dbReference type="AlphaFoldDB" id="A0A023X476"/>
<evidence type="ECO:0000256" key="1">
    <source>
        <dbReference type="ARBA" id="ARBA00004141"/>
    </source>
</evidence>
<evidence type="ECO:0000256" key="7">
    <source>
        <dbReference type="ARBA" id="ARBA00022989"/>
    </source>
</evidence>
<keyword evidence="13" id="KW-1185">Reference proteome</keyword>
<dbReference type="InterPro" id="IPR017472">
    <property type="entry name" value="Undecaprenyl-P_galact_Ptfrase"/>
</dbReference>
<dbReference type="Pfam" id="PF13727">
    <property type="entry name" value="CoA_binding_3"/>
    <property type="match status" value="1"/>
</dbReference>
<dbReference type="GO" id="GO:0005886">
    <property type="term" value="C:plasma membrane"/>
    <property type="evidence" value="ECO:0007669"/>
    <property type="project" value="UniProtKB-SubCell"/>
</dbReference>
<evidence type="ECO:0000313" key="13">
    <source>
        <dbReference type="Proteomes" id="UP000025229"/>
    </source>
</evidence>